<protein>
    <submittedName>
        <fullName evidence="3">NAD-dependent epimerase/dehydratase family protein</fullName>
    </submittedName>
</protein>
<sequence>MNDLAFYQDARVLITGGAGMIGSTLARLLVDQGAEVTIVDALLPAYGGNRFNLKDIWDKIVFVKGDIRNLERVKVWVDGADFIFNLAAQVSYVDSNVDPLLDLDINCRGHLNLLLALSQINRRAKVIFTSSRFVYGTVEYNPVDEKHPFNCLSIYGIHKLAGEKYYRFYHDSQGLDTVSLRITNPYGPRQQMKHSKYGIVNWFIRLALEGKPLTVFGEGLQQRDYIFVEDVAEGLLQAALASGTAGQVYNLGSGTGTAFIDMVRLVAELVPGTEIQHLPWPADRYFVETGDFVADISRLKAATGWEPKVSLREGIARTVEFYRRHREHYW</sequence>
<gene>
    <name evidence="3" type="ORF">ENT08_00635</name>
</gene>
<evidence type="ECO:0000259" key="2">
    <source>
        <dbReference type="Pfam" id="PF01370"/>
    </source>
</evidence>
<comment type="caution">
    <text evidence="3">The sequence shown here is derived from an EMBL/GenBank/DDBJ whole genome shotgun (WGS) entry which is preliminary data.</text>
</comment>
<reference evidence="3" key="1">
    <citation type="journal article" date="2020" name="mSystems">
        <title>Genome- and Community-Level Interaction Insights into Carbon Utilization and Element Cycling Functions of Hydrothermarchaeota in Hydrothermal Sediment.</title>
        <authorList>
            <person name="Zhou Z."/>
            <person name="Liu Y."/>
            <person name="Xu W."/>
            <person name="Pan J."/>
            <person name="Luo Z.H."/>
            <person name="Li M."/>
        </authorList>
    </citation>
    <scope>NUCLEOTIDE SEQUENCE [LARGE SCALE GENOMIC DNA]</scope>
    <source>
        <strain evidence="3">SpSt-548</strain>
    </source>
</reference>
<dbReference type="EMBL" id="DSXI01000038">
    <property type="protein sequence ID" value="HGS04247.1"/>
    <property type="molecule type" value="Genomic_DNA"/>
</dbReference>
<dbReference type="Gene3D" id="3.90.25.10">
    <property type="entry name" value="UDP-galactose 4-epimerase, domain 1"/>
    <property type="match status" value="1"/>
</dbReference>
<dbReference type="PANTHER" id="PTHR43000">
    <property type="entry name" value="DTDP-D-GLUCOSE 4,6-DEHYDRATASE-RELATED"/>
    <property type="match status" value="1"/>
</dbReference>
<dbReference type="InterPro" id="IPR001509">
    <property type="entry name" value="Epimerase_deHydtase"/>
</dbReference>
<evidence type="ECO:0000313" key="3">
    <source>
        <dbReference type="EMBL" id="HGS04247.1"/>
    </source>
</evidence>
<evidence type="ECO:0000256" key="1">
    <source>
        <dbReference type="ARBA" id="ARBA00007637"/>
    </source>
</evidence>
<accession>A0A7V4LC77</accession>
<dbReference type="Gene3D" id="3.40.50.720">
    <property type="entry name" value="NAD(P)-binding Rossmann-like Domain"/>
    <property type="match status" value="1"/>
</dbReference>
<dbReference type="AlphaFoldDB" id="A0A7V4LC77"/>
<feature type="domain" description="NAD-dependent epimerase/dehydratase" evidence="2">
    <location>
        <begin position="12"/>
        <end position="252"/>
    </location>
</feature>
<dbReference type="InterPro" id="IPR036291">
    <property type="entry name" value="NAD(P)-bd_dom_sf"/>
</dbReference>
<proteinExistence type="inferred from homology"/>
<organism evidence="3">
    <name type="scientific">Desulfobacca acetoxidans</name>
    <dbReference type="NCBI Taxonomy" id="60893"/>
    <lineage>
        <taxon>Bacteria</taxon>
        <taxon>Pseudomonadati</taxon>
        <taxon>Thermodesulfobacteriota</taxon>
        <taxon>Desulfobaccia</taxon>
        <taxon>Desulfobaccales</taxon>
        <taxon>Desulfobaccaceae</taxon>
        <taxon>Desulfobacca</taxon>
    </lineage>
</organism>
<comment type="similarity">
    <text evidence="1">Belongs to the NAD(P)-dependent epimerase/dehydratase family.</text>
</comment>
<name>A0A7V4LC77_9BACT</name>
<dbReference type="SUPFAM" id="SSF51735">
    <property type="entry name" value="NAD(P)-binding Rossmann-fold domains"/>
    <property type="match status" value="1"/>
</dbReference>
<dbReference type="PRINTS" id="PR01713">
    <property type="entry name" value="NUCEPIMERASE"/>
</dbReference>
<dbReference type="Pfam" id="PF01370">
    <property type="entry name" value="Epimerase"/>
    <property type="match status" value="1"/>
</dbReference>